<evidence type="ECO:0000313" key="1">
    <source>
        <dbReference type="EMBL" id="SAL98996.1"/>
    </source>
</evidence>
<accession>A0A168MQH8</accession>
<proteinExistence type="predicted"/>
<dbReference type="Proteomes" id="UP000078561">
    <property type="component" value="Unassembled WGS sequence"/>
</dbReference>
<reference evidence="1" key="1">
    <citation type="submission" date="2016-04" db="EMBL/GenBank/DDBJ databases">
        <authorList>
            <person name="Evans L.H."/>
            <person name="Alamgir A."/>
            <person name="Owens N."/>
            <person name="Weber N.D."/>
            <person name="Virtaneva K."/>
            <person name="Barbian K."/>
            <person name="Babar A."/>
            <person name="Rosenke K."/>
        </authorList>
    </citation>
    <scope>NUCLEOTIDE SEQUENCE [LARGE SCALE GENOMIC DNA]</scope>
    <source>
        <strain evidence="1">CBS 101.48</strain>
    </source>
</reference>
<dbReference type="InParanoid" id="A0A168MQH8"/>
<evidence type="ECO:0000313" key="2">
    <source>
        <dbReference type="Proteomes" id="UP000078561"/>
    </source>
</evidence>
<dbReference type="EMBL" id="LT552383">
    <property type="protein sequence ID" value="SAL98996.1"/>
    <property type="molecule type" value="Genomic_DNA"/>
</dbReference>
<dbReference type="AlphaFoldDB" id="A0A168MQH8"/>
<name>A0A168MQH8_ABSGL</name>
<keyword evidence="2" id="KW-1185">Reference proteome</keyword>
<protein>
    <submittedName>
        <fullName evidence="1">Uncharacterized protein</fullName>
    </submittedName>
</protein>
<gene>
    <name evidence="1" type="primary">ABSGL_04567.1 scaffold 5475</name>
</gene>
<sequence length="86" mass="9632">MPVTKICTSSLRRTMGCRLMSTHHKSTIPQELLTKEGGPRHRAEDVLTDSSKFLYSTESKFTSTMPFETLVQVITEQELAAAKKGM</sequence>
<organism evidence="1">
    <name type="scientific">Absidia glauca</name>
    <name type="common">Pin mould</name>
    <dbReference type="NCBI Taxonomy" id="4829"/>
    <lineage>
        <taxon>Eukaryota</taxon>
        <taxon>Fungi</taxon>
        <taxon>Fungi incertae sedis</taxon>
        <taxon>Mucoromycota</taxon>
        <taxon>Mucoromycotina</taxon>
        <taxon>Mucoromycetes</taxon>
        <taxon>Mucorales</taxon>
        <taxon>Cunninghamellaceae</taxon>
        <taxon>Absidia</taxon>
    </lineage>
</organism>